<dbReference type="AlphaFoldDB" id="A0A6G7YI45"/>
<feature type="transmembrane region" description="Helical" evidence="1">
    <location>
        <begin position="674"/>
        <end position="694"/>
    </location>
</feature>
<dbReference type="RefSeq" id="WP_166319963.1">
    <property type="nucleotide sequence ID" value="NZ_CP049866.1"/>
</dbReference>
<feature type="transmembrane region" description="Helical" evidence="1">
    <location>
        <begin position="252"/>
        <end position="274"/>
    </location>
</feature>
<feature type="transmembrane region" description="Helical" evidence="1">
    <location>
        <begin position="225"/>
        <end position="245"/>
    </location>
</feature>
<feature type="transmembrane region" description="Helical" evidence="1">
    <location>
        <begin position="77"/>
        <end position="101"/>
    </location>
</feature>
<organism evidence="2 3">
    <name type="scientific">Nocardioides piscis</name>
    <dbReference type="NCBI Taxonomy" id="2714938"/>
    <lineage>
        <taxon>Bacteria</taxon>
        <taxon>Bacillati</taxon>
        <taxon>Actinomycetota</taxon>
        <taxon>Actinomycetes</taxon>
        <taxon>Propionibacteriales</taxon>
        <taxon>Nocardioidaceae</taxon>
        <taxon>Nocardioides</taxon>
    </lineage>
</organism>
<proteinExistence type="predicted"/>
<protein>
    <recommendedName>
        <fullName evidence="4">DUF2157 domain-containing protein</fullName>
    </recommendedName>
</protein>
<sequence length="712" mass="73190">MIPGAHACPACGLRLTGPEAARLWQVHQHIAALTAEADSLIAVLLRPPSKVGRPAPHPFTPPAAPAVPRKQLTGQQILLGLGALLLLSGVAFFLLVVWFLIGLVGQAAIMVALTATAAGSAVLATRRGLPAAAETAGSIATGLLVLDLWAAHRLNLAGLGDLPGDAYWAVAGVLGAALLIGFDRLVPRTVDGQPARRMVVYPPAATTLLAVAGWSLLSALDLEPLGLGLVALLLAVVSGVGAVVVGRSNRWAAAPLLLLSVTTVAVHFLAGAYVGYDPDSSGVERYAAFALLLAVPAMALAAPRLQSVATGRSESPYTGPDLRLLPMIGVVALLPALGIPVIDAHRIVVVLLAVLLAAALCALTLLGRPQARAPWSDAALLVAWVAQPALFLVVLLLVNLDYSSGQALLAGEAADAPYSLWLPVLPAIAWATSAVVAAVRARSAAWVVVAQVAVLCVLLTALRDSQEFIWVMVALLACAVSFVLAGFARTLADSTESRLLDYSAIAFALLYGAGAIVSSLEETRSLQAAAWIAVGVLTIVYSGSRNRLPFAYLGSLLVSIGTSILLDEQGITTIELYTAPLMALLAAIGVVQHARNPHAPTLLTMGPALSVALLPSLAAALDGGSAVRLAGVTLAAIVVLAIGLLKGWRAPVTVGGVALVVVAIYQGGPYVGYVPTWVTLVLGGTLLLIGGVAWERAIAAGRRSQAWYSALR</sequence>
<dbReference type="EMBL" id="CP049866">
    <property type="protein sequence ID" value="QIK76482.1"/>
    <property type="molecule type" value="Genomic_DNA"/>
</dbReference>
<feature type="transmembrane region" description="Helical" evidence="1">
    <location>
        <begin position="444"/>
        <end position="462"/>
    </location>
</feature>
<feature type="transmembrane region" description="Helical" evidence="1">
    <location>
        <begin position="286"/>
        <end position="303"/>
    </location>
</feature>
<feature type="transmembrane region" description="Helical" evidence="1">
    <location>
        <begin position="107"/>
        <end position="124"/>
    </location>
</feature>
<feature type="transmembrane region" description="Helical" evidence="1">
    <location>
        <begin position="627"/>
        <end position="645"/>
    </location>
</feature>
<keyword evidence="3" id="KW-1185">Reference proteome</keyword>
<feature type="transmembrane region" description="Helical" evidence="1">
    <location>
        <begin position="348"/>
        <end position="366"/>
    </location>
</feature>
<feature type="transmembrane region" description="Helical" evidence="1">
    <location>
        <begin position="550"/>
        <end position="566"/>
    </location>
</feature>
<feature type="transmembrane region" description="Helical" evidence="1">
    <location>
        <begin position="324"/>
        <end position="342"/>
    </location>
</feature>
<keyword evidence="1" id="KW-1133">Transmembrane helix</keyword>
<feature type="transmembrane region" description="Helical" evidence="1">
    <location>
        <begin position="418"/>
        <end position="437"/>
    </location>
</feature>
<keyword evidence="1" id="KW-0472">Membrane</keyword>
<dbReference type="Proteomes" id="UP000502035">
    <property type="component" value="Chromosome"/>
</dbReference>
<evidence type="ECO:0000313" key="3">
    <source>
        <dbReference type="Proteomes" id="UP000502035"/>
    </source>
</evidence>
<feature type="transmembrane region" description="Helical" evidence="1">
    <location>
        <begin position="166"/>
        <end position="186"/>
    </location>
</feature>
<gene>
    <name evidence="2" type="ORF">G7071_14670</name>
</gene>
<feature type="transmembrane region" description="Helical" evidence="1">
    <location>
        <begin position="572"/>
        <end position="590"/>
    </location>
</feature>
<dbReference type="InterPro" id="IPR058062">
    <property type="entry name" value="SCO7613_C"/>
</dbReference>
<evidence type="ECO:0008006" key="4">
    <source>
        <dbReference type="Google" id="ProtNLM"/>
    </source>
</evidence>
<feature type="transmembrane region" description="Helical" evidence="1">
    <location>
        <begin position="378"/>
        <end position="398"/>
    </location>
</feature>
<feature type="transmembrane region" description="Helical" evidence="1">
    <location>
        <begin position="602"/>
        <end position="621"/>
    </location>
</feature>
<feature type="transmembrane region" description="Helical" evidence="1">
    <location>
        <begin position="652"/>
        <end position="668"/>
    </location>
</feature>
<evidence type="ECO:0000313" key="2">
    <source>
        <dbReference type="EMBL" id="QIK76482.1"/>
    </source>
</evidence>
<feature type="transmembrane region" description="Helical" evidence="1">
    <location>
        <begin position="468"/>
        <end position="487"/>
    </location>
</feature>
<dbReference type="KEGG" id="npi:G7071_14670"/>
<keyword evidence="1" id="KW-0812">Transmembrane</keyword>
<name>A0A6G7YI45_9ACTN</name>
<reference evidence="2 3" key="1">
    <citation type="submission" date="2020-03" db="EMBL/GenBank/DDBJ databases">
        <title>Nocardioides sp. nov., isolated from fish.</title>
        <authorList>
            <person name="Hyun D.-W."/>
            <person name="Bae J.-W."/>
        </authorList>
    </citation>
    <scope>NUCLEOTIDE SEQUENCE [LARGE SCALE GENOMIC DNA]</scope>
    <source>
        <strain evidence="2 3">HDW12A</strain>
    </source>
</reference>
<evidence type="ECO:0000256" key="1">
    <source>
        <dbReference type="SAM" id="Phobius"/>
    </source>
</evidence>
<feature type="transmembrane region" description="Helical" evidence="1">
    <location>
        <begin position="526"/>
        <end position="543"/>
    </location>
</feature>
<dbReference type="NCBIfam" id="NF047321">
    <property type="entry name" value="SCO7613_CTERM"/>
    <property type="match status" value="1"/>
</dbReference>
<feature type="transmembrane region" description="Helical" evidence="1">
    <location>
        <begin position="198"/>
        <end position="219"/>
    </location>
</feature>
<feature type="transmembrane region" description="Helical" evidence="1">
    <location>
        <begin position="499"/>
        <end position="520"/>
    </location>
</feature>
<accession>A0A6G7YI45</accession>
<feature type="transmembrane region" description="Helical" evidence="1">
    <location>
        <begin position="136"/>
        <end position="154"/>
    </location>
</feature>